<keyword evidence="2" id="KW-0472">Membrane</keyword>
<comment type="caution">
    <text evidence="3">The sequence shown here is derived from an EMBL/GenBank/DDBJ whole genome shotgun (WGS) entry which is preliminary data.</text>
</comment>
<feature type="region of interest" description="Disordered" evidence="1">
    <location>
        <begin position="50"/>
        <end position="82"/>
    </location>
</feature>
<organism evidence="3 4">
    <name type="scientific">Halobium palmae</name>
    <dbReference type="NCBI Taxonomy" id="1776492"/>
    <lineage>
        <taxon>Archaea</taxon>
        <taxon>Methanobacteriati</taxon>
        <taxon>Methanobacteriota</taxon>
        <taxon>Stenosarchaea group</taxon>
        <taxon>Halobacteria</taxon>
        <taxon>Halobacteriales</taxon>
        <taxon>Haloferacaceae</taxon>
        <taxon>Halobium</taxon>
    </lineage>
</organism>
<evidence type="ECO:0000256" key="2">
    <source>
        <dbReference type="SAM" id="Phobius"/>
    </source>
</evidence>
<dbReference type="Proteomes" id="UP001596328">
    <property type="component" value="Unassembled WGS sequence"/>
</dbReference>
<feature type="transmembrane region" description="Helical" evidence="2">
    <location>
        <begin position="24"/>
        <end position="45"/>
    </location>
</feature>
<keyword evidence="4" id="KW-1185">Reference proteome</keyword>
<dbReference type="EMBL" id="JBHSWU010000001">
    <property type="protein sequence ID" value="MFC6722886.1"/>
    <property type="molecule type" value="Genomic_DNA"/>
</dbReference>
<protein>
    <submittedName>
        <fullName evidence="3">Uncharacterized protein</fullName>
    </submittedName>
</protein>
<feature type="compositionally biased region" description="Acidic residues" evidence="1">
    <location>
        <begin position="59"/>
        <end position="74"/>
    </location>
</feature>
<evidence type="ECO:0000313" key="3">
    <source>
        <dbReference type="EMBL" id="MFC6722886.1"/>
    </source>
</evidence>
<keyword evidence="2" id="KW-0812">Transmembrane</keyword>
<evidence type="ECO:0000256" key="1">
    <source>
        <dbReference type="SAM" id="MobiDB-lite"/>
    </source>
</evidence>
<name>A0ABD5RU32_9EURY</name>
<accession>A0ABD5RU32</accession>
<gene>
    <name evidence="3" type="ORF">ACFQE1_00400</name>
</gene>
<proteinExistence type="predicted"/>
<evidence type="ECO:0000313" key="4">
    <source>
        <dbReference type="Proteomes" id="UP001596328"/>
    </source>
</evidence>
<sequence length="82" mass="9068">MVGYILIGIMLGAGIPLSVAKIPLGGYIMSLTGIVTIIVGMMILVMQEQFDQERRESSGEEEDDDDDQEEDDKEEEKAKVYA</sequence>
<dbReference type="AlphaFoldDB" id="A0ABD5RU32"/>
<keyword evidence="2" id="KW-1133">Transmembrane helix</keyword>
<reference evidence="3 4" key="1">
    <citation type="journal article" date="2019" name="Int. J. Syst. Evol. Microbiol.">
        <title>The Global Catalogue of Microorganisms (GCM) 10K type strain sequencing project: providing services to taxonomists for standard genome sequencing and annotation.</title>
        <authorList>
            <consortium name="The Broad Institute Genomics Platform"/>
            <consortium name="The Broad Institute Genome Sequencing Center for Infectious Disease"/>
            <person name="Wu L."/>
            <person name="Ma J."/>
        </authorList>
    </citation>
    <scope>NUCLEOTIDE SEQUENCE [LARGE SCALE GENOMIC DNA]</scope>
    <source>
        <strain evidence="3 4">NBRC 111368</strain>
    </source>
</reference>